<gene>
    <name evidence="1" type="ORF">CLORY_03070</name>
</gene>
<evidence type="ECO:0000313" key="1">
    <source>
        <dbReference type="EMBL" id="OPJ64798.1"/>
    </source>
</evidence>
<accession>A0A1V4IXL4</accession>
<name>A0A1V4IXL4_9CLOT</name>
<dbReference type="Pfam" id="PF24741">
    <property type="entry name" value="AlkZ-rel"/>
    <property type="match status" value="1"/>
</dbReference>
<dbReference type="EMBL" id="MZGV01000002">
    <property type="protein sequence ID" value="OPJ64798.1"/>
    <property type="molecule type" value="Genomic_DNA"/>
</dbReference>
<dbReference type="OrthoDB" id="1067148at2"/>
<organism evidence="1 2">
    <name type="scientific">Clostridium oryzae</name>
    <dbReference type="NCBI Taxonomy" id="1450648"/>
    <lineage>
        <taxon>Bacteria</taxon>
        <taxon>Bacillati</taxon>
        <taxon>Bacillota</taxon>
        <taxon>Clostridia</taxon>
        <taxon>Eubacteriales</taxon>
        <taxon>Clostridiaceae</taxon>
        <taxon>Clostridium</taxon>
    </lineage>
</organism>
<reference evidence="1 2" key="1">
    <citation type="submission" date="2017-03" db="EMBL/GenBank/DDBJ databases">
        <title>Genome sequence of Clostridium oryzae DSM 28571.</title>
        <authorList>
            <person name="Poehlein A."/>
            <person name="Daniel R."/>
        </authorList>
    </citation>
    <scope>NUCLEOTIDE SEQUENCE [LARGE SCALE GENOMIC DNA]</scope>
    <source>
        <strain evidence="1 2">DSM 28571</strain>
    </source>
</reference>
<proteinExistence type="predicted"/>
<dbReference type="AlphaFoldDB" id="A0A1V4IXL4"/>
<comment type="caution">
    <text evidence="1">The sequence shown here is derived from an EMBL/GenBank/DDBJ whole genome shotgun (WGS) entry which is preliminary data.</text>
</comment>
<keyword evidence="2" id="KW-1185">Reference proteome</keyword>
<dbReference type="Proteomes" id="UP000190080">
    <property type="component" value="Unassembled WGS sequence"/>
</dbReference>
<dbReference type="RefSeq" id="WP_079421813.1">
    <property type="nucleotide sequence ID" value="NZ_MZGV01000002.1"/>
</dbReference>
<sequence>MQMQKIDFFDSFCDSLRQAGFSIGGSNDEGIFSLSTYFSDNIIAYTGNRETDPWEWRMRGITECNDLLYGKLFYENFITQIY</sequence>
<dbReference type="InterPro" id="IPR056298">
    <property type="entry name" value="AlkZ-rel"/>
</dbReference>
<protein>
    <submittedName>
        <fullName evidence="1">Uncharacterized protein</fullName>
    </submittedName>
</protein>
<evidence type="ECO:0000313" key="2">
    <source>
        <dbReference type="Proteomes" id="UP000190080"/>
    </source>
</evidence>